<feature type="domain" description="OTU" evidence="1">
    <location>
        <begin position="12"/>
        <end position="113"/>
    </location>
</feature>
<dbReference type="Pfam" id="PF02338">
    <property type="entry name" value="OTU"/>
    <property type="match status" value="1"/>
</dbReference>
<proteinExistence type="predicted"/>
<reference evidence="2 3" key="1">
    <citation type="submission" date="2016-09" db="EMBL/GenBank/DDBJ databases">
        <title>Extensive genetic diversity and differential bi-allelic expression allows diatom success in the polar Southern Ocean.</title>
        <authorList>
            <consortium name="DOE Joint Genome Institute"/>
            <person name="Mock T."/>
            <person name="Otillar R.P."/>
            <person name="Strauss J."/>
            <person name="Dupont C."/>
            <person name="Frickenhaus S."/>
            <person name="Maumus F."/>
            <person name="Mcmullan M."/>
            <person name="Sanges R."/>
            <person name="Schmutz J."/>
            <person name="Toseland A."/>
            <person name="Valas R."/>
            <person name="Veluchamy A."/>
            <person name="Ward B.J."/>
            <person name="Allen A."/>
            <person name="Barry K."/>
            <person name="Falciatore A."/>
            <person name="Ferrante M."/>
            <person name="Fortunato A.E."/>
            <person name="Gloeckner G."/>
            <person name="Gruber A."/>
            <person name="Hipkin R."/>
            <person name="Janech M."/>
            <person name="Kroth P."/>
            <person name="Leese F."/>
            <person name="Lindquist E."/>
            <person name="Lyon B.R."/>
            <person name="Martin J."/>
            <person name="Mayer C."/>
            <person name="Parker M."/>
            <person name="Quesneville H."/>
            <person name="Raymond J."/>
            <person name="Uhlig C."/>
            <person name="Valentin K.U."/>
            <person name="Worden A.Z."/>
            <person name="Armbrust E.V."/>
            <person name="Bowler C."/>
            <person name="Green B."/>
            <person name="Moulton V."/>
            <person name="Van Oosterhout C."/>
            <person name="Grigoriev I."/>
        </authorList>
    </citation>
    <scope>NUCLEOTIDE SEQUENCE [LARGE SCALE GENOMIC DNA]</scope>
    <source>
        <strain evidence="2 3">CCMP1102</strain>
    </source>
</reference>
<accession>A0A1E7F0T5</accession>
<dbReference type="GO" id="GO:0016579">
    <property type="term" value="P:protein deubiquitination"/>
    <property type="evidence" value="ECO:0007669"/>
    <property type="project" value="TreeGrafter"/>
</dbReference>
<dbReference type="SUPFAM" id="SSF54001">
    <property type="entry name" value="Cysteine proteinases"/>
    <property type="match status" value="1"/>
</dbReference>
<dbReference type="Gene3D" id="3.90.70.80">
    <property type="match status" value="1"/>
</dbReference>
<sequence length="113" mass="13026">QLLEERMTSMKLQQIVMKDDGNCQFRSIAHQLYGTAEDGNHQSIRALCVTYLTTNGALEWQRYLSTMLLDGTWGDELTLKAASNVLHCTVHVLTSEKEHYYMCYVPDNEDDDY</sequence>
<dbReference type="EMBL" id="KV784366">
    <property type="protein sequence ID" value="OEU11665.1"/>
    <property type="molecule type" value="Genomic_DNA"/>
</dbReference>
<evidence type="ECO:0000313" key="2">
    <source>
        <dbReference type="EMBL" id="OEU11665.1"/>
    </source>
</evidence>
<dbReference type="InParanoid" id="A0A1E7F0T5"/>
<dbReference type="Proteomes" id="UP000095751">
    <property type="component" value="Unassembled WGS sequence"/>
</dbReference>
<dbReference type="GO" id="GO:0004843">
    <property type="term" value="F:cysteine-type deubiquitinase activity"/>
    <property type="evidence" value="ECO:0007669"/>
    <property type="project" value="TreeGrafter"/>
</dbReference>
<dbReference type="InterPro" id="IPR050704">
    <property type="entry name" value="Peptidase_C85-like"/>
</dbReference>
<feature type="non-terminal residue" evidence="2">
    <location>
        <position position="1"/>
    </location>
</feature>
<gene>
    <name evidence="2" type="ORF">FRACYDRAFT_161991</name>
</gene>
<dbReference type="PANTHER" id="PTHR12419">
    <property type="entry name" value="OTU DOMAIN CONTAINING PROTEIN"/>
    <property type="match status" value="1"/>
</dbReference>
<evidence type="ECO:0000259" key="1">
    <source>
        <dbReference type="PROSITE" id="PS50802"/>
    </source>
</evidence>
<dbReference type="PROSITE" id="PS50802">
    <property type="entry name" value="OTU"/>
    <property type="match status" value="1"/>
</dbReference>
<dbReference type="AlphaFoldDB" id="A0A1E7F0T5"/>
<dbReference type="PANTHER" id="PTHR12419:SF11">
    <property type="entry name" value="OTU DOMAIN-CONTAINING PROTEIN DDB_G0284757"/>
    <property type="match status" value="1"/>
</dbReference>
<protein>
    <recommendedName>
        <fullName evidence="1">OTU domain-containing protein</fullName>
    </recommendedName>
</protein>
<dbReference type="InterPro" id="IPR003323">
    <property type="entry name" value="OTU_dom"/>
</dbReference>
<dbReference type="KEGG" id="fcy:FRACYDRAFT_161991"/>
<evidence type="ECO:0000313" key="3">
    <source>
        <dbReference type="Proteomes" id="UP000095751"/>
    </source>
</evidence>
<organism evidence="2 3">
    <name type="scientific">Fragilariopsis cylindrus CCMP1102</name>
    <dbReference type="NCBI Taxonomy" id="635003"/>
    <lineage>
        <taxon>Eukaryota</taxon>
        <taxon>Sar</taxon>
        <taxon>Stramenopiles</taxon>
        <taxon>Ochrophyta</taxon>
        <taxon>Bacillariophyta</taxon>
        <taxon>Bacillariophyceae</taxon>
        <taxon>Bacillariophycidae</taxon>
        <taxon>Bacillariales</taxon>
        <taxon>Bacillariaceae</taxon>
        <taxon>Fragilariopsis</taxon>
    </lineage>
</organism>
<keyword evidence="3" id="KW-1185">Reference proteome</keyword>
<name>A0A1E7F0T5_9STRA</name>
<dbReference type="InterPro" id="IPR038765">
    <property type="entry name" value="Papain-like_cys_pep_sf"/>
</dbReference>
<dbReference type="OrthoDB" id="203155at2759"/>
<feature type="non-terminal residue" evidence="2">
    <location>
        <position position="113"/>
    </location>
</feature>